<dbReference type="SUPFAM" id="SSF102114">
    <property type="entry name" value="Radical SAM enzymes"/>
    <property type="match status" value="1"/>
</dbReference>
<dbReference type="Pfam" id="PF04055">
    <property type="entry name" value="Radical_SAM"/>
    <property type="match status" value="1"/>
</dbReference>
<reference evidence="18 19" key="1">
    <citation type="submission" date="2019-08" db="EMBL/GenBank/DDBJ databases">
        <title>In-depth cultivation of the pig gut microbiome towards novel bacterial diversity and tailored functional studies.</title>
        <authorList>
            <person name="Wylensek D."/>
            <person name="Hitch T.C.A."/>
            <person name="Clavel T."/>
        </authorList>
    </citation>
    <scope>NUCLEOTIDE SEQUENCE [LARGE SCALE GENOMIC DNA]</scope>
    <source>
        <strain evidence="18 19">WCA-MUC-591-APC-3H</strain>
    </source>
</reference>
<dbReference type="SMART" id="SM00729">
    <property type="entry name" value="Elp3"/>
    <property type="match status" value="1"/>
</dbReference>
<evidence type="ECO:0000256" key="3">
    <source>
        <dbReference type="ARBA" id="ARBA00013273"/>
    </source>
</evidence>
<comment type="catalytic activity">
    <reaction evidence="13">
        <text>N(6)-L-threonylcarbamoyladenosine(37) in tRNA + (sulfur carrier)-SH + AH2 + 2 S-adenosyl-L-methionine = 2-methylsulfanyl-N(6)-L-threonylcarbamoyladenosine(37) in tRNA + (sulfur carrier)-H + 5'-deoxyadenosine + L-methionine + A + S-adenosyl-L-homocysteine + 2 H(+)</text>
        <dbReference type="Rhea" id="RHEA:37075"/>
        <dbReference type="Rhea" id="RHEA-COMP:10163"/>
        <dbReference type="Rhea" id="RHEA-COMP:11092"/>
        <dbReference type="Rhea" id="RHEA-COMP:14737"/>
        <dbReference type="Rhea" id="RHEA-COMP:14739"/>
        <dbReference type="ChEBI" id="CHEBI:13193"/>
        <dbReference type="ChEBI" id="CHEBI:15378"/>
        <dbReference type="ChEBI" id="CHEBI:17319"/>
        <dbReference type="ChEBI" id="CHEBI:17499"/>
        <dbReference type="ChEBI" id="CHEBI:29917"/>
        <dbReference type="ChEBI" id="CHEBI:57844"/>
        <dbReference type="ChEBI" id="CHEBI:57856"/>
        <dbReference type="ChEBI" id="CHEBI:59789"/>
        <dbReference type="ChEBI" id="CHEBI:64428"/>
        <dbReference type="ChEBI" id="CHEBI:74418"/>
        <dbReference type="ChEBI" id="CHEBI:74420"/>
        <dbReference type="EC" id="2.8.4.5"/>
    </reaction>
</comment>
<dbReference type="FunFam" id="3.80.30.20:FF:000001">
    <property type="entry name" value="tRNA-2-methylthio-N(6)-dimethylallyladenosine synthase 2"/>
    <property type="match status" value="1"/>
</dbReference>
<evidence type="ECO:0000256" key="7">
    <source>
        <dbReference type="ARBA" id="ARBA00022691"/>
    </source>
</evidence>
<dbReference type="InterPro" id="IPR006467">
    <property type="entry name" value="MiaB-like_bact"/>
</dbReference>
<feature type="domain" description="Radical SAM core" evidence="17">
    <location>
        <begin position="154"/>
        <end position="383"/>
    </location>
</feature>
<keyword evidence="8" id="KW-0819">tRNA processing</keyword>
<evidence type="ECO:0000256" key="15">
    <source>
        <dbReference type="ARBA" id="ARBA00069898"/>
    </source>
</evidence>
<dbReference type="FunFam" id="3.40.50.12160:FF:000004">
    <property type="entry name" value="Threonylcarbamoyladenosine tRNA methylthiotransferase MtaB"/>
    <property type="match status" value="1"/>
</dbReference>
<dbReference type="EC" id="2.8.4.5" evidence="3"/>
<dbReference type="EMBL" id="VUMZ01000011">
    <property type="protein sequence ID" value="MST52629.1"/>
    <property type="molecule type" value="Genomic_DNA"/>
</dbReference>
<keyword evidence="10" id="KW-0408">Iron</keyword>
<dbReference type="InterPro" id="IPR023404">
    <property type="entry name" value="rSAM_horseshoe"/>
</dbReference>
<evidence type="ECO:0000256" key="2">
    <source>
        <dbReference type="ARBA" id="ARBA00002399"/>
    </source>
</evidence>
<accession>A0A6L5Y7G1</accession>
<evidence type="ECO:0000256" key="8">
    <source>
        <dbReference type="ARBA" id="ARBA00022694"/>
    </source>
</evidence>
<sequence>MVLHRGPASGEGRRAMRVAFHTLGCKVNQYETEALREKFSRAGHMIVHEDEAADVYVINTCTVTSLADRKSRQFIRRSRKRNPEAVIAVTGCYAQMKPEEVASIEGVEIVAGTDEKSSLLPMIEEYMRNHRGAVAVRPYEELVRYEDLGVIEAMESRSRAFVKIQEGCNRFCSYCVIPYARGNVRSRGESEIEEEVRGLLDRGYREIVLTGINTALYGADRGSLEIDGLLGRLNRLEGNFRIRLSSLEPTVIDRTYVQRLLRYDKLCHHLHLSVQSGSDHVLTAMNRGYSRSDYLDIVNVLREFDPNYGITTDIITGFPSETEEDFLDSVRMVQEAGFSRVHVFKYSAREGTKAARMDAQVPGEVRARRSRLLTEAAERQAERFFERSAGESRQTLFEQEEDGMVSGYTDNYIKVYAPAQNISFDRFYEVKLCRKYKDGMLGEIAGQERKGENNG</sequence>
<dbReference type="NCBIfam" id="TIGR00089">
    <property type="entry name" value="MiaB/RimO family radical SAM methylthiotransferase"/>
    <property type="match status" value="1"/>
</dbReference>
<proteinExistence type="inferred from homology"/>
<dbReference type="Pfam" id="PF00919">
    <property type="entry name" value="UPF0004"/>
    <property type="match status" value="1"/>
</dbReference>
<dbReference type="GO" id="GO:0051539">
    <property type="term" value="F:4 iron, 4 sulfur cluster binding"/>
    <property type="evidence" value="ECO:0007669"/>
    <property type="project" value="UniProtKB-KW"/>
</dbReference>
<evidence type="ECO:0000256" key="10">
    <source>
        <dbReference type="ARBA" id="ARBA00023004"/>
    </source>
</evidence>
<keyword evidence="11" id="KW-0411">Iron-sulfur</keyword>
<dbReference type="SFLD" id="SFLDS00029">
    <property type="entry name" value="Radical_SAM"/>
    <property type="match status" value="1"/>
</dbReference>
<comment type="caution">
    <text evidence="18">The sequence shown here is derived from an EMBL/GenBank/DDBJ whole genome shotgun (WGS) entry which is preliminary data.</text>
</comment>
<dbReference type="PROSITE" id="PS01278">
    <property type="entry name" value="MTTASE_RADICAL"/>
    <property type="match status" value="1"/>
</dbReference>
<dbReference type="Gene3D" id="3.80.30.20">
    <property type="entry name" value="tm_1862 like domain"/>
    <property type="match status" value="1"/>
</dbReference>
<dbReference type="PROSITE" id="PS51449">
    <property type="entry name" value="MTTASE_N"/>
    <property type="match status" value="1"/>
</dbReference>
<dbReference type="SFLD" id="SFLDF00295">
    <property type="entry name" value="threonylcarbamoyladenosine_tRN"/>
    <property type="match status" value="1"/>
</dbReference>
<evidence type="ECO:0000256" key="9">
    <source>
        <dbReference type="ARBA" id="ARBA00022723"/>
    </source>
</evidence>
<dbReference type="InterPro" id="IPR038135">
    <property type="entry name" value="Methylthiotransferase_N_sf"/>
</dbReference>
<dbReference type="GO" id="GO:0035598">
    <property type="term" value="F:tRNA (N(6)-L-threonylcarbamoyladenosine(37)-C(2))-methylthiotransferase activity"/>
    <property type="evidence" value="ECO:0007669"/>
    <property type="project" value="UniProtKB-EC"/>
</dbReference>
<evidence type="ECO:0000256" key="6">
    <source>
        <dbReference type="ARBA" id="ARBA00022679"/>
    </source>
</evidence>
<gene>
    <name evidence="18" type="primary">mtaB</name>
    <name evidence="18" type="ORF">FYJ64_10000</name>
</gene>
<dbReference type="PANTHER" id="PTHR11918">
    <property type="entry name" value="RADICAL SAM PROTEINS"/>
    <property type="match status" value="1"/>
</dbReference>
<comment type="cofactor">
    <cofactor evidence="1">
        <name>[4Fe-4S] cluster</name>
        <dbReference type="ChEBI" id="CHEBI:49883"/>
    </cofactor>
</comment>
<dbReference type="InterPro" id="IPR020612">
    <property type="entry name" value="Methylthiotransferase_CS"/>
</dbReference>
<dbReference type="AlphaFoldDB" id="A0A6L5Y7G1"/>
<evidence type="ECO:0000256" key="5">
    <source>
        <dbReference type="ARBA" id="ARBA00022490"/>
    </source>
</evidence>
<evidence type="ECO:0000259" key="16">
    <source>
        <dbReference type="PROSITE" id="PS51449"/>
    </source>
</evidence>
<evidence type="ECO:0000256" key="14">
    <source>
        <dbReference type="ARBA" id="ARBA00061574"/>
    </source>
</evidence>
<comment type="function">
    <text evidence="2">Catalyzes the methylthiolation of N6-threonylcarbamoyladenosine (t(6)A), leading to the formation of 2-methylthio-N6-threonylcarbamoyladenosine (ms(2)t(6)A) at position 37 in tRNAs that read codons beginning with adenine.</text>
</comment>
<evidence type="ECO:0000256" key="1">
    <source>
        <dbReference type="ARBA" id="ARBA00001966"/>
    </source>
</evidence>
<keyword evidence="9" id="KW-0479">Metal-binding</keyword>
<dbReference type="Gene3D" id="3.40.50.12160">
    <property type="entry name" value="Methylthiotransferase, N-terminal domain"/>
    <property type="match status" value="1"/>
</dbReference>
<evidence type="ECO:0000256" key="13">
    <source>
        <dbReference type="ARBA" id="ARBA00051661"/>
    </source>
</evidence>
<evidence type="ECO:0000259" key="17">
    <source>
        <dbReference type="PROSITE" id="PS51918"/>
    </source>
</evidence>
<dbReference type="InterPro" id="IPR005839">
    <property type="entry name" value="Methylthiotransferase"/>
</dbReference>
<dbReference type="Proteomes" id="UP000474676">
    <property type="component" value="Unassembled WGS sequence"/>
</dbReference>
<dbReference type="InterPro" id="IPR058240">
    <property type="entry name" value="rSAM_sf"/>
</dbReference>
<dbReference type="CDD" id="cd01335">
    <property type="entry name" value="Radical_SAM"/>
    <property type="match status" value="1"/>
</dbReference>
<evidence type="ECO:0000256" key="12">
    <source>
        <dbReference type="ARBA" id="ARBA00031213"/>
    </source>
</evidence>
<dbReference type="InterPro" id="IPR034557">
    <property type="entry name" value="ThrcA_tRNA_MEthiotransferase"/>
</dbReference>
<keyword evidence="7" id="KW-0949">S-adenosyl-L-methionine</keyword>
<protein>
    <recommendedName>
        <fullName evidence="15">Threonylcarbamoyladenosine tRNA methylthiotransferase MtaB</fullName>
        <ecNumber evidence="3">2.8.4.5</ecNumber>
    </recommendedName>
    <alternativeName>
        <fullName evidence="12">tRNA-t(6)A37 methylthiotransferase</fullName>
    </alternativeName>
</protein>
<dbReference type="InterPro" id="IPR006638">
    <property type="entry name" value="Elp3/MiaA/NifB-like_rSAM"/>
</dbReference>
<evidence type="ECO:0000313" key="18">
    <source>
        <dbReference type="EMBL" id="MST52629.1"/>
    </source>
</evidence>
<dbReference type="GO" id="GO:0046872">
    <property type="term" value="F:metal ion binding"/>
    <property type="evidence" value="ECO:0007669"/>
    <property type="project" value="UniProtKB-KW"/>
</dbReference>
<dbReference type="InterPro" id="IPR007197">
    <property type="entry name" value="rSAM"/>
</dbReference>
<dbReference type="RefSeq" id="WP_154575013.1">
    <property type="nucleotide sequence ID" value="NZ_JAXFFR010000036.1"/>
</dbReference>
<dbReference type="GeneID" id="303115654"/>
<keyword evidence="4" id="KW-0004">4Fe-4S</keyword>
<keyword evidence="6 18" id="KW-0808">Transferase</keyword>
<dbReference type="SFLD" id="SFLDG01082">
    <property type="entry name" value="B12-binding_domain_containing"/>
    <property type="match status" value="1"/>
</dbReference>
<dbReference type="SFLD" id="SFLDG01061">
    <property type="entry name" value="methylthiotransferase"/>
    <property type="match status" value="1"/>
</dbReference>
<dbReference type="InterPro" id="IPR013848">
    <property type="entry name" value="Methylthiotransferase_N"/>
</dbReference>
<evidence type="ECO:0000256" key="4">
    <source>
        <dbReference type="ARBA" id="ARBA00022485"/>
    </source>
</evidence>
<evidence type="ECO:0000256" key="11">
    <source>
        <dbReference type="ARBA" id="ARBA00023014"/>
    </source>
</evidence>
<comment type="similarity">
    <text evidence="14">Belongs to the methylthiotransferase family. MtaB subfamily.</text>
</comment>
<evidence type="ECO:0000313" key="19">
    <source>
        <dbReference type="Proteomes" id="UP000474676"/>
    </source>
</evidence>
<keyword evidence="5" id="KW-0963">Cytoplasm</keyword>
<dbReference type="NCBIfam" id="TIGR01579">
    <property type="entry name" value="MiaB-like-C"/>
    <property type="match status" value="1"/>
</dbReference>
<dbReference type="PANTHER" id="PTHR11918:SF45">
    <property type="entry name" value="THREONYLCARBAMOYLADENOSINE TRNA METHYLTHIOTRANSFERASE"/>
    <property type="match status" value="1"/>
</dbReference>
<keyword evidence="19" id="KW-1185">Reference proteome</keyword>
<name>A0A6L5Y7G1_9FIRM</name>
<feature type="domain" description="MTTase N-terminal" evidence="16">
    <location>
        <begin position="16"/>
        <end position="128"/>
    </location>
</feature>
<dbReference type="PROSITE" id="PS51918">
    <property type="entry name" value="RADICAL_SAM"/>
    <property type="match status" value="1"/>
</dbReference>
<organism evidence="18 19">
    <name type="scientific">Hornefia butyriciproducens</name>
    <dbReference type="NCBI Taxonomy" id="2652293"/>
    <lineage>
        <taxon>Bacteria</taxon>
        <taxon>Bacillati</taxon>
        <taxon>Bacillota</taxon>
        <taxon>Clostridia</taxon>
        <taxon>Peptostreptococcales</taxon>
        <taxon>Anaerovoracaceae</taxon>
        <taxon>Hornefia</taxon>
    </lineage>
</organism>